<feature type="region of interest" description="Disordered" evidence="2">
    <location>
        <begin position="88"/>
        <end position="111"/>
    </location>
</feature>
<dbReference type="Gene3D" id="2.60.40.200">
    <property type="entry name" value="Superoxide dismutase, copper/zinc binding domain"/>
    <property type="match status" value="1"/>
</dbReference>
<protein>
    <submittedName>
        <fullName evidence="4">Superoxide dismutase family protein</fullName>
    </submittedName>
</protein>
<evidence type="ECO:0000256" key="2">
    <source>
        <dbReference type="SAM" id="MobiDB-lite"/>
    </source>
</evidence>
<feature type="compositionally biased region" description="Polar residues" evidence="2">
    <location>
        <begin position="91"/>
        <end position="103"/>
    </location>
</feature>
<dbReference type="Proteomes" id="UP001597533">
    <property type="component" value="Unassembled WGS sequence"/>
</dbReference>
<dbReference type="CDD" id="cd00305">
    <property type="entry name" value="Cu-Zn_Superoxide_Dismutase"/>
    <property type="match status" value="1"/>
</dbReference>
<evidence type="ECO:0000313" key="5">
    <source>
        <dbReference type="Proteomes" id="UP001597533"/>
    </source>
</evidence>
<gene>
    <name evidence="4" type="ORF">ACFS5M_09910</name>
</gene>
<dbReference type="InterPro" id="IPR001424">
    <property type="entry name" value="SOD_Cu_Zn_dom"/>
</dbReference>
<reference evidence="5" key="1">
    <citation type="journal article" date="2019" name="Int. J. Syst. Evol. Microbiol.">
        <title>The Global Catalogue of Microorganisms (GCM) 10K type strain sequencing project: providing services to taxonomists for standard genome sequencing and annotation.</title>
        <authorList>
            <consortium name="The Broad Institute Genomics Platform"/>
            <consortium name="The Broad Institute Genome Sequencing Center for Infectious Disease"/>
            <person name="Wu L."/>
            <person name="Ma J."/>
        </authorList>
    </citation>
    <scope>NUCLEOTIDE SEQUENCE [LARGE SCALE GENOMIC DNA]</scope>
    <source>
        <strain evidence="5">KCTC 32141</strain>
    </source>
</reference>
<dbReference type="Pfam" id="PF00080">
    <property type="entry name" value="Sod_Cu"/>
    <property type="match status" value="1"/>
</dbReference>
<proteinExistence type="inferred from homology"/>
<accession>A0ABW5WRB8</accession>
<evidence type="ECO:0000313" key="4">
    <source>
        <dbReference type="EMBL" id="MFD2823986.1"/>
    </source>
</evidence>
<dbReference type="PANTHER" id="PTHR10003">
    <property type="entry name" value="SUPEROXIDE DISMUTASE CU-ZN -RELATED"/>
    <property type="match status" value="1"/>
</dbReference>
<dbReference type="InterPro" id="IPR036423">
    <property type="entry name" value="SOD-like_Cu/Zn_dom_sf"/>
</dbReference>
<dbReference type="SUPFAM" id="SSF49329">
    <property type="entry name" value="Cu,Zn superoxide dismutase-like"/>
    <property type="match status" value="1"/>
</dbReference>
<comment type="caution">
    <text evidence="4">The sequence shown here is derived from an EMBL/GenBank/DDBJ whole genome shotgun (WGS) entry which is preliminary data.</text>
</comment>
<dbReference type="EMBL" id="JBHUOV010000005">
    <property type="protein sequence ID" value="MFD2823986.1"/>
    <property type="molecule type" value="Genomic_DNA"/>
</dbReference>
<comment type="similarity">
    <text evidence="1">Belongs to the Cu-Zn superoxide dismutase family.</text>
</comment>
<sequence>MKRSSIFILTLCLIFVVGCKKEVKKEEGTTTAMTAKKVKMKLEPKSGSSVKGNVVFTEEDGEIKMVAMIEGLEPGVHAIHIHEKADCSAEDGTSTGGHWNPTAQPHGKWGDAAGYHKGDIGNLTADEKGYAVVNFSTDEWCIGCGDTNKDILGKAIIVHAGTDDFTTQPTGAAGGRVSCGGIIE</sequence>
<dbReference type="RefSeq" id="WP_183489677.1">
    <property type="nucleotide sequence ID" value="NZ_JBHUOV010000005.1"/>
</dbReference>
<organism evidence="4 5">
    <name type="scientific">Lacinutrix iliipiscaria</name>
    <dbReference type="NCBI Taxonomy" id="1230532"/>
    <lineage>
        <taxon>Bacteria</taxon>
        <taxon>Pseudomonadati</taxon>
        <taxon>Bacteroidota</taxon>
        <taxon>Flavobacteriia</taxon>
        <taxon>Flavobacteriales</taxon>
        <taxon>Flavobacteriaceae</taxon>
        <taxon>Lacinutrix</taxon>
    </lineage>
</organism>
<dbReference type="PROSITE" id="PS51257">
    <property type="entry name" value="PROKAR_LIPOPROTEIN"/>
    <property type="match status" value="1"/>
</dbReference>
<dbReference type="InterPro" id="IPR024134">
    <property type="entry name" value="SOD_Cu/Zn_/chaperone"/>
</dbReference>
<keyword evidence="5" id="KW-1185">Reference proteome</keyword>
<evidence type="ECO:0000256" key="1">
    <source>
        <dbReference type="ARBA" id="ARBA00010457"/>
    </source>
</evidence>
<feature type="domain" description="Superoxide dismutase copper/zinc binding" evidence="3">
    <location>
        <begin position="50"/>
        <end position="182"/>
    </location>
</feature>
<evidence type="ECO:0000259" key="3">
    <source>
        <dbReference type="Pfam" id="PF00080"/>
    </source>
</evidence>
<name>A0ABW5WRB8_9FLAO</name>